<reference evidence="2 3" key="1">
    <citation type="journal article" date="2014" name="BMC Genomics">
        <title>Genome sequencing of four Aureobasidium pullulans varieties: biotechnological potential, stress tolerance, and description of new species.</title>
        <authorList>
            <person name="Gostin Ar C."/>
            <person name="Ohm R.A."/>
            <person name="Kogej T."/>
            <person name="Sonjak S."/>
            <person name="Turk M."/>
            <person name="Zajc J."/>
            <person name="Zalar P."/>
            <person name="Grube M."/>
            <person name="Sun H."/>
            <person name="Han J."/>
            <person name="Sharma A."/>
            <person name="Chiniquy J."/>
            <person name="Ngan C.Y."/>
            <person name="Lipzen A."/>
            <person name="Barry K."/>
            <person name="Grigoriev I.V."/>
            <person name="Gunde-Cimerman N."/>
        </authorList>
    </citation>
    <scope>NUCLEOTIDE SEQUENCE [LARGE SCALE GENOMIC DNA]</scope>
    <source>
        <strain evidence="2 3">EXF-150</strain>
    </source>
</reference>
<gene>
    <name evidence="2" type="ORF">M438DRAFT_357800</name>
</gene>
<dbReference type="HOGENOM" id="CLU_1539721_0_0_1"/>
<feature type="region of interest" description="Disordered" evidence="1">
    <location>
        <begin position="128"/>
        <end position="148"/>
    </location>
</feature>
<organism evidence="2 3">
    <name type="scientific">Aureobasidium pullulans EXF-150</name>
    <dbReference type="NCBI Taxonomy" id="1043002"/>
    <lineage>
        <taxon>Eukaryota</taxon>
        <taxon>Fungi</taxon>
        <taxon>Dikarya</taxon>
        <taxon>Ascomycota</taxon>
        <taxon>Pezizomycotina</taxon>
        <taxon>Dothideomycetes</taxon>
        <taxon>Dothideomycetidae</taxon>
        <taxon>Dothideales</taxon>
        <taxon>Saccotheciaceae</taxon>
        <taxon>Aureobasidium</taxon>
    </lineage>
</organism>
<feature type="compositionally biased region" description="Basic and acidic residues" evidence="1">
    <location>
        <begin position="128"/>
        <end position="138"/>
    </location>
</feature>
<protein>
    <submittedName>
        <fullName evidence="2">Uncharacterized protein</fullName>
    </submittedName>
</protein>
<accession>A0A074X7D1</accession>
<dbReference type="EMBL" id="KL584991">
    <property type="protein sequence ID" value="KEQ81435.1"/>
    <property type="molecule type" value="Genomic_DNA"/>
</dbReference>
<evidence type="ECO:0000313" key="2">
    <source>
        <dbReference type="EMBL" id="KEQ81435.1"/>
    </source>
</evidence>
<dbReference type="AlphaFoldDB" id="A0A074X7D1"/>
<keyword evidence="3" id="KW-1185">Reference proteome</keyword>
<sequence length="174" mass="19739">MPPLLHLEWFDASLDVLQLPLKPLNHVVSSLYPPCSKRIQAIGETLNGKWLLEIAIASLRLSMRLVLCLGIDERRDIMVTALVLWLDQAEGALEQERMDSTNSKVNEASTAYLARKDLPWSARRECPVAKDESSRDAADDPEAPNPNQNMMFRLRALARDVQMQDLFPDPKYLL</sequence>
<proteinExistence type="predicted"/>
<dbReference type="GeneID" id="40749507"/>
<dbReference type="RefSeq" id="XP_029757622.1">
    <property type="nucleotide sequence ID" value="XM_029907201.1"/>
</dbReference>
<evidence type="ECO:0000313" key="3">
    <source>
        <dbReference type="Proteomes" id="UP000030706"/>
    </source>
</evidence>
<dbReference type="Proteomes" id="UP000030706">
    <property type="component" value="Unassembled WGS sequence"/>
</dbReference>
<name>A0A074X7D1_AURPU</name>
<evidence type="ECO:0000256" key="1">
    <source>
        <dbReference type="SAM" id="MobiDB-lite"/>
    </source>
</evidence>